<name>A0ABC9XL73_GRUJA</name>
<sequence>MGCLQPSPPPLAALCLAALNKFPESLWMLNRDPEEDVRNPELYVLRASFYKRFGQVWPLQSPRGPAVPPGGVGCAGKCQALRVPGLPRQLALCHQDIQWALELEPQHGATEAQRWRLLRGSQVAVAKTLCGDLCGAPLKLSFAIESDLSATEFFTLKQ</sequence>
<comment type="caution">
    <text evidence="1">The sequence shown here is derived from an EMBL/GenBank/DDBJ whole genome shotgun (WGS) entry which is preliminary data.</text>
</comment>
<evidence type="ECO:0000313" key="1">
    <source>
        <dbReference type="EMBL" id="GAB0198431.1"/>
    </source>
</evidence>
<gene>
    <name evidence="1" type="ORF">GRJ2_002308500</name>
</gene>
<dbReference type="Proteomes" id="UP001623348">
    <property type="component" value="Unassembled WGS sequence"/>
</dbReference>
<accession>A0ABC9XL73</accession>
<evidence type="ECO:0000313" key="2">
    <source>
        <dbReference type="Proteomes" id="UP001623348"/>
    </source>
</evidence>
<keyword evidence="2" id="KW-1185">Reference proteome</keyword>
<dbReference type="EMBL" id="BAAFJT010000020">
    <property type="protein sequence ID" value="GAB0198431.1"/>
    <property type="molecule type" value="Genomic_DNA"/>
</dbReference>
<proteinExistence type="predicted"/>
<reference evidence="1 2" key="1">
    <citation type="submission" date="2024-06" db="EMBL/GenBank/DDBJ databases">
        <title>The draft genome of Grus japonensis, version 3.</title>
        <authorList>
            <person name="Nabeshima K."/>
            <person name="Suzuki S."/>
            <person name="Onuma M."/>
        </authorList>
    </citation>
    <scope>NUCLEOTIDE SEQUENCE [LARGE SCALE GENOMIC DNA]</scope>
    <source>
        <strain evidence="1 2">451A</strain>
    </source>
</reference>
<dbReference type="AlphaFoldDB" id="A0ABC9XL73"/>
<protein>
    <submittedName>
        <fullName evidence="1">Tetratricopeptide repeat protein 16</fullName>
    </submittedName>
</protein>
<organism evidence="1 2">
    <name type="scientific">Grus japonensis</name>
    <name type="common">Japanese crane</name>
    <name type="synonym">Red-crowned crane</name>
    <dbReference type="NCBI Taxonomy" id="30415"/>
    <lineage>
        <taxon>Eukaryota</taxon>
        <taxon>Metazoa</taxon>
        <taxon>Chordata</taxon>
        <taxon>Craniata</taxon>
        <taxon>Vertebrata</taxon>
        <taxon>Euteleostomi</taxon>
        <taxon>Archelosauria</taxon>
        <taxon>Archosauria</taxon>
        <taxon>Dinosauria</taxon>
        <taxon>Saurischia</taxon>
        <taxon>Theropoda</taxon>
        <taxon>Coelurosauria</taxon>
        <taxon>Aves</taxon>
        <taxon>Neognathae</taxon>
        <taxon>Neoaves</taxon>
        <taxon>Gruiformes</taxon>
        <taxon>Gruidae</taxon>
        <taxon>Grus</taxon>
    </lineage>
</organism>